<organism evidence="1 2">
    <name type="scientific">Olleya namhaensis</name>
    <dbReference type="NCBI Taxonomy" id="1144750"/>
    <lineage>
        <taxon>Bacteria</taxon>
        <taxon>Pseudomonadati</taxon>
        <taxon>Bacteroidota</taxon>
        <taxon>Flavobacteriia</taxon>
        <taxon>Flavobacteriales</taxon>
        <taxon>Flavobacteriaceae</taxon>
    </lineage>
</organism>
<reference evidence="2" key="1">
    <citation type="submission" date="2016-10" db="EMBL/GenBank/DDBJ databases">
        <authorList>
            <person name="Varghese N."/>
            <person name="Submissions S."/>
        </authorList>
    </citation>
    <scope>NUCLEOTIDE SEQUENCE [LARGE SCALE GENOMIC DNA]</scope>
    <source>
        <strain evidence="2">DSM 28881</strain>
    </source>
</reference>
<keyword evidence="2" id="KW-1185">Reference proteome</keyword>
<evidence type="ECO:0008006" key="3">
    <source>
        <dbReference type="Google" id="ProtNLM"/>
    </source>
</evidence>
<gene>
    <name evidence="1" type="ORF">SAMN05443431_10191</name>
</gene>
<evidence type="ECO:0000313" key="1">
    <source>
        <dbReference type="EMBL" id="SFI50841.1"/>
    </source>
</evidence>
<dbReference type="EMBL" id="FORM01000001">
    <property type="protein sequence ID" value="SFI50841.1"/>
    <property type="molecule type" value="Genomic_DNA"/>
</dbReference>
<dbReference type="Proteomes" id="UP000199559">
    <property type="component" value="Unassembled WGS sequence"/>
</dbReference>
<dbReference type="STRING" id="1144750.SAMN05443431_10191"/>
<name>A0A1I3ISB0_9FLAO</name>
<dbReference type="RefSeq" id="WP_090836505.1">
    <property type="nucleotide sequence ID" value="NZ_CANMCU010000002.1"/>
</dbReference>
<protein>
    <recommendedName>
        <fullName evidence="3">STAS domain-containing protein</fullName>
    </recommendedName>
</protein>
<proteinExistence type="predicted"/>
<sequence>MALKITQQDNTVTLEGTLNTKTVNNFKIHFGFILNAFKNVTLNIDKVTTIEPCAMQILKAMYVNGVVNQQMFFVEGNRSEEIYEAFQYPQVA</sequence>
<dbReference type="AlphaFoldDB" id="A0A1I3ISB0"/>
<accession>A0A1I3ISB0</accession>
<evidence type="ECO:0000313" key="2">
    <source>
        <dbReference type="Proteomes" id="UP000199559"/>
    </source>
</evidence>